<gene>
    <name evidence="3" type="ORF">BZL29_4365</name>
</gene>
<evidence type="ECO:0000256" key="1">
    <source>
        <dbReference type="SAM" id="MobiDB-lite"/>
    </source>
</evidence>
<feature type="region of interest" description="Disordered" evidence="1">
    <location>
        <begin position="186"/>
        <end position="206"/>
    </location>
</feature>
<feature type="domain" description="Tox-REase-5" evidence="2">
    <location>
        <begin position="306"/>
        <end position="385"/>
    </location>
</feature>
<name>A0A1V3X7J3_MYCKA</name>
<protein>
    <recommendedName>
        <fullName evidence="2">Tox-REase-5 domain-containing protein</fullName>
    </recommendedName>
</protein>
<organism evidence="3 4">
    <name type="scientific">Mycobacterium kansasii</name>
    <dbReference type="NCBI Taxonomy" id="1768"/>
    <lineage>
        <taxon>Bacteria</taxon>
        <taxon>Bacillati</taxon>
        <taxon>Actinomycetota</taxon>
        <taxon>Actinomycetes</taxon>
        <taxon>Mycobacteriales</taxon>
        <taxon>Mycobacteriaceae</taxon>
        <taxon>Mycobacterium</taxon>
    </lineage>
</organism>
<comment type="caution">
    <text evidence="3">The sequence shown here is derived from an EMBL/GenBank/DDBJ whole genome shotgun (WGS) entry which is preliminary data.</text>
</comment>
<evidence type="ECO:0000313" key="4">
    <source>
        <dbReference type="Proteomes" id="UP000188532"/>
    </source>
</evidence>
<sequence>MATLSQIRTWSTQHLIEAATYWTKTADQWEDVFLQMRNQSHTLIWEGAGGDALRARTGADFTVVSAKADQLRQASKIARDGAGTIGAAQRRVLFAIEDTHNAGFAVGEDFSVIDTRTSRSAAEQAARQAQAQAFAADIRQRVAQLLGVEHDVAGKITAATAGIAATTFPETPHDPKPRIQAVDNHTFKDSPQQPQPPDDPARMTPEQARAAYNQLKGEIRDHNSWRPPLDDASAVATYNREADALNARKGALEAQLGKTETVPAQGTRLVPDWAQPWQPPPHSPTPVPHGPGTWQPVTESMSDRAAQYQMQITGHPITEGYIVDGVKFDGFTDGALIEVKSYYDQFTENGHWKPWFTGEQGILNQAYNQIRVAGTTPIEWVFAQPETAALVEDLLTRNGYAINVIVVPPK</sequence>
<dbReference type="Pfam" id="PF15648">
    <property type="entry name" value="Tox-REase-5"/>
    <property type="match status" value="1"/>
</dbReference>
<dbReference type="InterPro" id="IPR028904">
    <property type="entry name" value="Tox-REase-5_dom"/>
</dbReference>
<evidence type="ECO:0000313" key="3">
    <source>
        <dbReference type="EMBL" id="OOK75088.1"/>
    </source>
</evidence>
<evidence type="ECO:0000259" key="2">
    <source>
        <dbReference type="Pfam" id="PF15648"/>
    </source>
</evidence>
<dbReference type="Proteomes" id="UP000188532">
    <property type="component" value="Unassembled WGS sequence"/>
</dbReference>
<accession>A0A1V3X7J3</accession>
<dbReference type="AlphaFoldDB" id="A0A1V3X7J3"/>
<reference evidence="3 4" key="1">
    <citation type="submission" date="2017-02" db="EMBL/GenBank/DDBJ databases">
        <title>Complete genome sequences of Mycobacterium kansasii strains isolated from rhesus macaques.</title>
        <authorList>
            <person name="Panda A."/>
            <person name="Nagaraj S."/>
            <person name="Zhao X."/>
            <person name="Tettelin H."/>
            <person name="Detolla L.J."/>
        </authorList>
    </citation>
    <scope>NUCLEOTIDE SEQUENCE [LARGE SCALE GENOMIC DNA]</scope>
    <source>
        <strain evidence="3 4">11-3469</strain>
    </source>
</reference>
<proteinExistence type="predicted"/>
<dbReference type="EMBL" id="MVBN01000004">
    <property type="protein sequence ID" value="OOK75088.1"/>
    <property type="molecule type" value="Genomic_DNA"/>
</dbReference>